<accession>A0A0T5XB52</accession>
<dbReference type="AlphaFoldDB" id="A0A0T5XB52"/>
<evidence type="ECO:0000313" key="10">
    <source>
        <dbReference type="EMBL" id="KRT35599.1"/>
    </source>
</evidence>
<name>A0A0T5XB52_9BACT</name>
<comment type="caution">
    <text evidence="10">The sequence shown here is derived from an EMBL/GenBank/DDBJ whole genome shotgun (WGS) entry which is preliminary data.</text>
</comment>
<evidence type="ECO:0000256" key="6">
    <source>
        <dbReference type="ARBA" id="ARBA00034538"/>
    </source>
</evidence>
<comment type="subcellular location">
    <subcellularLocation>
        <location evidence="7">Cytoplasm</location>
    </subcellularLocation>
</comment>
<dbReference type="SUPFAM" id="SSF46785">
    <property type="entry name" value="Winged helix' DNA-binding domain"/>
    <property type="match status" value="1"/>
</dbReference>
<dbReference type="SUPFAM" id="SSF55781">
    <property type="entry name" value="GAF domain-like"/>
    <property type="match status" value="1"/>
</dbReference>
<sequence>MVMETPRELIEARPKIVNPTAMEDLLNKTRIISRTLQSSAMTPHPDYQKIARLLCDLATANVYIINGEGKILGYAWISDYKCDYMEQLLNEGYMPKNYTERLNQHSESVLNHSDHGNCAYADEPCRYFNKHVVYVPIFSCGERLGTLILARFGAPFDTRDLVLSEYLATVVGIEILYDRTHHIEERAKERFMVQIAVRALSYSEMESIKVILKELGGCEGVVVASRVADRIGVTRSVIVNALRKLESAGLIESRSLGMKGTYIKILSPIFLEELSK</sequence>
<dbReference type="Gene3D" id="3.30.450.40">
    <property type="match status" value="1"/>
</dbReference>
<dbReference type="PANTHER" id="PTHR40062">
    <property type="entry name" value="GTP-SENSING TRANSCRIPTIONAL PLEIOTROPIC REPRESSOR CODY"/>
    <property type="match status" value="1"/>
</dbReference>
<dbReference type="InterPro" id="IPR013198">
    <property type="entry name" value="GTP_trans_reg_CodY_C"/>
</dbReference>
<keyword evidence="11" id="KW-1185">Reference proteome</keyword>
<dbReference type="Proteomes" id="UP000005273">
    <property type="component" value="Unassembled WGS sequence"/>
</dbReference>
<feature type="domain" description="Global transcriptional regulator CodY N-terminal" evidence="8">
    <location>
        <begin position="25"/>
        <end position="198"/>
    </location>
</feature>
<feature type="domain" description="Global transcriptional regulator CodY C-terminal" evidence="9">
    <location>
        <begin position="219"/>
        <end position="275"/>
    </location>
</feature>
<keyword evidence="5 7" id="KW-0804">Transcription</keyword>
<dbReference type="eggNOG" id="COG4465">
    <property type="taxonomic scope" value="Bacteria"/>
</dbReference>
<dbReference type="Pfam" id="PF08222">
    <property type="entry name" value="HTH_CodY"/>
    <property type="match status" value="1"/>
</dbReference>
<evidence type="ECO:0000256" key="3">
    <source>
        <dbReference type="ARBA" id="ARBA00023015"/>
    </source>
</evidence>
<keyword evidence="1 7" id="KW-0963">Cytoplasm</keyword>
<evidence type="ECO:0000256" key="7">
    <source>
        <dbReference type="HAMAP-Rule" id="MF_00621"/>
    </source>
</evidence>
<proteinExistence type="inferred from homology"/>
<reference evidence="11" key="1">
    <citation type="submission" date="2012-09" db="EMBL/GenBank/DDBJ databases">
        <authorList>
            <person name="Weinstock G."/>
            <person name="Sodergren E."/>
            <person name="Clifton S."/>
            <person name="Fulton L."/>
            <person name="Fulton B."/>
            <person name="Courtney L."/>
            <person name="Fronick C."/>
            <person name="Harrison M."/>
            <person name="Strong C."/>
            <person name="Farmer C."/>
            <person name="Delehaunty K."/>
            <person name="Markovic C."/>
            <person name="Hall O."/>
            <person name="Minx P."/>
            <person name="Tomlinson C."/>
            <person name="Mitreva M."/>
            <person name="Nelson J."/>
            <person name="Hou S."/>
            <person name="Wollam A."/>
            <person name="Pepin K.H."/>
            <person name="Johnson M."/>
            <person name="Bhonagiri V."/>
            <person name="Nash W.E."/>
            <person name="Suruliraj S."/>
            <person name="Warren W."/>
            <person name="Chinwalla A."/>
            <person name="Mardis E.R."/>
            <person name="Wilson R.K."/>
        </authorList>
    </citation>
    <scope>NUCLEOTIDE SEQUENCE [LARGE SCALE GENOMIC DNA]</scope>
    <source>
        <strain evidence="11">OS1</strain>
    </source>
</reference>
<dbReference type="GO" id="GO:0005525">
    <property type="term" value="F:GTP binding"/>
    <property type="evidence" value="ECO:0007669"/>
    <property type="project" value="InterPro"/>
</dbReference>
<dbReference type="InterPro" id="IPR010312">
    <property type="entry name" value="Transc_reg_CodY_N"/>
</dbReference>
<dbReference type="InterPro" id="IPR014154">
    <property type="entry name" value="CodY"/>
</dbReference>
<evidence type="ECO:0000259" key="8">
    <source>
        <dbReference type="Pfam" id="PF06018"/>
    </source>
</evidence>
<dbReference type="GO" id="GO:0005737">
    <property type="term" value="C:cytoplasm"/>
    <property type="evidence" value="ECO:0007669"/>
    <property type="project" value="UniProtKB-SubCell"/>
</dbReference>
<dbReference type="Pfam" id="PF06018">
    <property type="entry name" value="CodY"/>
    <property type="match status" value="1"/>
</dbReference>
<evidence type="ECO:0000256" key="2">
    <source>
        <dbReference type="ARBA" id="ARBA00022491"/>
    </source>
</evidence>
<dbReference type="OrthoDB" id="2056at2"/>
<dbReference type="PIRSF" id="PIRSF011572">
    <property type="entry name" value="GTP_sensing_CodY"/>
    <property type="match status" value="1"/>
</dbReference>
<evidence type="ECO:0000256" key="4">
    <source>
        <dbReference type="ARBA" id="ARBA00023125"/>
    </source>
</evidence>
<keyword evidence="4 7" id="KW-0238">DNA-binding</keyword>
<organism evidence="10 11">
    <name type="scientific">Acetomicrobium hydrogeniformans ATCC BAA-1850</name>
    <dbReference type="NCBI Taxonomy" id="592015"/>
    <lineage>
        <taxon>Bacteria</taxon>
        <taxon>Thermotogati</taxon>
        <taxon>Synergistota</taxon>
        <taxon>Synergistia</taxon>
        <taxon>Synergistales</taxon>
        <taxon>Acetomicrobiaceae</taxon>
        <taxon>Acetomicrobium</taxon>
    </lineage>
</organism>
<evidence type="ECO:0000256" key="5">
    <source>
        <dbReference type="ARBA" id="ARBA00023163"/>
    </source>
</evidence>
<evidence type="ECO:0000313" key="11">
    <source>
        <dbReference type="Proteomes" id="UP000005273"/>
    </source>
</evidence>
<dbReference type="NCBIfam" id="TIGR02787">
    <property type="entry name" value="codY_Gpos"/>
    <property type="match status" value="1"/>
</dbReference>
<dbReference type="InterPro" id="IPR029016">
    <property type="entry name" value="GAF-like_dom_sf"/>
</dbReference>
<dbReference type="NCBIfam" id="NF003170">
    <property type="entry name" value="PRK04158.1"/>
    <property type="match status" value="1"/>
</dbReference>
<dbReference type="GO" id="GO:0045892">
    <property type="term" value="P:negative regulation of DNA-templated transcription"/>
    <property type="evidence" value="ECO:0007669"/>
    <property type="project" value="UniProtKB-UniRule"/>
</dbReference>
<keyword evidence="2 7" id="KW-0678">Repressor</keyword>
<protein>
    <recommendedName>
        <fullName evidence="6 7">Global transcriptional regulator CodY</fullName>
    </recommendedName>
</protein>
<dbReference type="STRING" id="592015.HMPREF1705_02836"/>
<comment type="similarity">
    <text evidence="7">Belongs to the CodY family.</text>
</comment>
<gene>
    <name evidence="7" type="primary">codY</name>
    <name evidence="10" type="ORF">HMPREF1705_02836</name>
</gene>
<dbReference type="GO" id="GO:0003700">
    <property type="term" value="F:DNA-binding transcription factor activity"/>
    <property type="evidence" value="ECO:0007669"/>
    <property type="project" value="InterPro"/>
</dbReference>
<dbReference type="HAMAP" id="MF_00621">
    <property type="entry name" value="HTH_type_CodY"/>
    <property type="match status" value="1"/>
</dbReference>
<dbReference type="InterPro" id="IPR036388">
    <property type="entry name" value="WH-like_DNA-bd_sf"/>
</dbReference>
<evidence type="ECO:0000256" key="1">
    <source>
        <dbReference type="ARBA" id="ARBA00022490"/>
    </source>
</evidence>
<dbReference type="PANTHER" id="PTHR40062:SF1">
    <property type="entry name" value="GLOBAL TRANSCRIPTIONAL REGULATOR CODY"/>
    <property type="match status" value="1"/>
</dbReference>
<feature type="DNA-binding region" description="H-T-H motif" evidence="7">
    <location>
        <begin position="224"/>
        <end position="243"/>
    </location>
</feature>
<evidence type="ECO:0000259" key="9">
    <source>
        <dbReference type="Pfam" id="PF08222"/>
    </source>
</evidence>
<comment type="function">
    <text evidence="7">DNA-binding global transcriptional regulator which is involved in the adaptive response to starvation and acts by directly or indirectly controlling the expression of numerous genes in response to nutrient availability. During rapid exponential growth, CodY is highly active and represses genes whose products allow adaptation to nutrient depletion.</text>
</comment>
<feature type="region of interest" description="GAF domain" evidence="7">
    <location>
        <begin position="1"/>
        <end position="176"/>
    </location>
</feature>
<keyword evidence="3 7" id="KW-0805">Transcription regulation</keyword>
<dbReference type="EMBL" id="ACJX03000001">
    <property type="protein sequence ID" value="KRT35599.1"/>
    <property type="molecule type" value="Genomic_DNA"/>
</dbReference>
<dbReference type="InterPro" id="IPR036390">
    <property type="entry name" value="WH_DNA-bd_sf"/>
</dbReference>
<dbReference type="Gene3D" id="1.10.10.10">
    <property type="entry name" value="Winged helix-like DNA-binding domain superfamily/Winged helix DNA-binding domain"/>
    <property type="match status" value="1"/>
</dbReference>
<dbReference type="GO" id="GO:0003677">
    <property type="term" value="F:DNA binding"/>
    <property type="evidence" value="ECO:0007669"/>
    <property type="project" value="UniProtKB-UniRule"/>
</dbReference>